<protein>
    <submittedName>
        <fullName evidence="1">Uncharacterized protein</fullName>
    </submittedName>
</protein>
<dbReference type="InterPro" id="IPR009906">
    <property type="entry name" value="D-Glu_cyclase"/>
</dbReference>
<dbReference type="InterPro" id="IPR038021">
    <property type="entry name" value="Putative_hydro-lyase"/>
</dbReference>
<evidence type="ECO:0000313" key="1">
    <source>
        <dbReference type="EMBL" id="PAB57894.1"/>
    </source>
</evidence>
<reference evidence="1 2" key="1">
    <citation type="submission" date="2017-06" db="EMBL/GenBank/DDBJ databases">
        <title>Draft genome sequence of anaerobic fermentative bacterium Anaeromicrobium sediminis DY2726D isolated from West Pacific Ocean sediments.</title>
        <authorList>
            <person name="Zeng X."/>
        </authorList>
    </citation>
    <scope>NUCLEOTIDE SEQUENCE [LARGE SCALE GENOMIC DNA]</scope>
    <source>
        <strain evidence="1 2">DY2726D</strain>
    </source>
</reference>
<gene>
    <name evidence="1" type="ORF">CCE28_17900</name>
</gene>
<sequence>MLGCTFTFESALLDNNIEVRHITENKYVNM</sequence>
<comment type="caution">
    <text evidence="1">The sequence shown here is derived from an EMBL/GenBank/DDBJ whole genome shotgun (WGS) entry which is preliminary data.</text>
</comment>
<organism evidence="1 2">
    <name type="scientific">Anaeromicrobium sediminis</name>
    <dbReference type="NCBI Taxonomy" id="1478221"/>
    <lineage>
        <taxon>Bacteria</taxon>
        <taxon>Bacillati</taxon>
        <taxon>Bacillota</taxon>
        <taxon>Clostridia</taxon>
        <taxon>Peptostreptococcales</taxon>
        <taxon>Thermotaleaceae</taxon>
        <taxon>Anaeromicrobium</taxon>
    </lineage>
</organism>
<proteinExistence type="predicted"/>
<dbReference type="AlphaFoldDB" id="A0A267ME89"/>
<dbReference type="SUPFAM" id="SSF160920">
    <property type="entry name" value="PSTPO5379-like"/>
    <property type="match status" value="1"/>
</dbReference>
<accession>A0A267ME89</accession>
<dbReference type="Proteomes" id="UP000216024">
    <property type="component" value="Unassembled WGS sequence"/>
</dbReference>
<dbReference type="EMBL" id="NIBG01000022">
    <property type="protein sequence ID" value="PAB57894.1"/>
    <property type="molecule type" value="Genomic_DNA"/>
</dbReference>
<keyword evidence="2" id="KW-1185">Reference proteome</keyword>
<dbReference type="Pfam" id="PF07286">
    <property type="entry name" value="D-Glu_cyclase"/>
    <property type="match status" value="1"/>
</dbReference>
<dbReference type="RefSeq" id="WP_095135119.1">
    <property type="nucleotide sequence ID" value="NZ_NIBG01000022.1"/>
</dbReference>
<evidence type="ECO:0000313" key="2">
    <source>
        <dbReference type="Proteomes" id="UP000216024"/>
    </source>
</evidence>
<name>A0A267ME89_9FIRM</name>